<dbReference type="SMART" id="SM00325">
    <property type="entry name" value="RhoGEF"/>
    <property type="match status" value="1"/>
</dbReference>
<dbReference type="PANTHER" id="PTHR12673:SF159">
    <property type="entry name" value="LD03170P"/>
    <property type="match status" value="1"/>
</dbReference>
<name>A0AAD5TDF9_9FUNG</name>
<dbReference type="Proteomes" id="UP001212152">
    <property type="component" value="Unassembled WGS sequence"/>
</dbReference>
<dbReference type="InterPro" id="IPR035899">
    <property type="entry name" value="DBL_dom_sf"/>
</dbReference>
<protein>
    <recommendedName>
        <fullName evidence="2">DH domain-containing protein</fullName>
    </recommendedName>
</protein>
<reference evidence="3" key="1">
    <citation type="submission" date="2020-05" db="EMBL/GenBank/DDBJ databases">
        <title>Phylogenomic resolution of chytrid fungi.</title>
        <authorList>
            <person name="Stajich J.E."/>
            <person name="Amses K."/>
            <person name="Simmons R."/>
            <person name="Seto K."/>
            <person name="Myers J."/>
            <person name="Bonds A."/>
            <person name="Quandt C.A."/>
            <person name="Barry K."/>
            <person name="Liu P."/>
            <person name="Grigoriev I."/>
            <person name="Longcore J.E."/>
            <person name="James T.Y."/>
        </authorList>
    </citation>
    <scope>NUCLEOTIDE SEQUENCE</scope>
    <source>
        <strain evidence="3">JEL0379</strain>
    </source>
</reference>
<feature type="domain" description="DH" evidence="2">
    <location>
        <begin position="314"/>
        <end position="498"/>
    </location>
</feature>
<evidence type="ECO:0000313" key="3">
    <source>
        <dbReference type="EMBL" id="KAJ3172370.1"/>
    </source>
</evidence>
<feature type="region of interest" description="Disordered" evidence="1">
    <location>
        <begin position="1"/>
        <end position="45"/>
    </location>
</feature>
<evidence type="ECO:0000256" key="1">
    <source>
        <dbReference type="SAM" id="MobiDB-lite"/>
    </source>
</evidence>
<feature type="region of interest" description="Disordered" evidence="1">
    <location>
        <begin position="827"/>
        <end position="855"/>
    </location>
</feature>
<proteinExistence type="predicted"/>
<comment type="caution">
    <text evidence="3">The sequence shown here is derived from an EMBL/GenBank/DDBJ whole genome shotgun (WGS) entry which is preliminary data.</text>
</comment>
<accession>A0AAD5TDF9</accession>
<feature type="region of interest" description="Disordered" evidence="1">
    <location>
        <begin position="292"/>
        <end position="316"/>
    </location>
</feature>
<dbReference type="PANTHER" id="PTHR12673">
    <property type="entry name" value="FACIOGENITAL DYSPLASIA PROTEIN"/>
    <property type="match status" value="1"/>
</dbReference>
<evidence type="ECO:0000259" key="2">
    <source>
        <dbReference type="PROSITE" id="PS50010"/>
    </source>
</evidence>
<sequence>MDNETVNENRSDKSSDTLASNHSQYGDDDDEALRQGSKDSHSSRYPAATCAAILTAAGFGGTPELPDALASGGSSGDGDGADEGKSMMATLTTAPVSRPPTARRRPSLSLSQAKPKPLNSTLLELETAAGPLCISIDREGDKLHVSIRAKYGFHMIDISGEDIEDTAAATEALKQYLALPWVYPQLSEDYPGSFFHDPRSADGDSALATTAEEIVKCLAPPHGTANQQLALLDPLANPKPECVLVDVVLLGEETTQLREKLEPLLGVPASEFIPPPTSCLALEQLNVKVAGKPPQYSARDRPPVAEPPSSDRDKQRQMMIEIISTERSYISKLRNLENIFIQPMLDSCYTAGFEDDIAARIAFPTVQALIDAAQEFLDALEQSNLDALRFAETFTTMLSRNTPLGHAYCEYFAAHNRIPREIPLEAQTRLAEIERGGGSGQALLDYRNLRGEPTQRLPRYTMALRNMLAVTMKSEREYEGLVNAFWAAEDLVVEWDKIQAQREANLFPSRVSAALHARGTLDKTGLRYLADIAVNVFEDKGGTRSYNPHVHLILFTTCIIEIKRRAGGGITRIPRPTSSAPKSPILRTFDLADLHILDLANNAFRLISSNDLNAYLMGANPTSARETFHTINPANTRTQLPELAESKTQFLRAVRSAQIQLEHTPRFTHRPRIAPPRLFARRWEGTDYFFRAASGGEWSERVAGRGMVVPFEGVVGLVVCEDVRAVDAGMVRAFTDNHRAMGVLQVADQGSGKLRFGIRSDSAAANSQQMLDPTVSEDIDAQNLDGQLIAQVHDVSQSLAALRAFHHPKPADLQFAVQDICYKFSSGGRTSRHSSRAPSIRSMSRISTPGISRSGSINKNMSMTSLVCDAAGAPQPPVMMGGGGGGGGAGRRPSTRMPGLPPSAGSSRRGSMFVSGDTLSKALRAASGVFKTPTAMEPAVILAPLLDKIEAYAPRKTMLYKSGASASKLDRILQTLDYAPSSSTINSIVSAESPEMLSQAVIGFITRSKHLLIPPSLRTQIDTITTAIDQRTTVALRPMIRNVVLSQDHVHFARQQRYMAAVFCHLNRLGRKNPSYSPAALATVLGKKIMLVDETAPSQAGHMRENPRLAVETLIEWADIIFDGVPLAQVSPVVAMTGNSGGNAGQIAPNLPPASVSACELGGGVAAASAQI</sequence>
<organism evidence="3 4">
    <name type="scientific">Geranomyces variabilis</name>
    <dbReference type="NCBI Taxonomy" id="109894"/>
    <lineage>
        <taxon>Eukaryota</taxon>
        <taxon>Fungi</taxon>
        <taxon>Fungi incertae sedis</taxon>
        <taxon>Chytridiomycota</taxon>
        <taxon>Chytridiomycota incertae sedis</taxon>
        <taxon>Chytridiomycetes</taxon>
        <taxon>Spizellomycetales</taxon>
        <taxon>Powellomycetaceae</taxon>
        <taxon>Geranomyces</taxon>
    </lineage>
</organism>
<dbReference type="Pfam" id="PF00621">
    <property type="entry name" value="RhoGEF"/>
    <property type="match status" value="1"/>
</dbReference>
<feature type="region of interest" description="Disordered" evidence="1">
    <location>
        <begin position="61"/>
        <end position="115"/>
    </location>
</feature>
<feature type="compositionally biased region" description="Basic and acidic residues" evidence="1">
    <location>
        <begin position="32"/>
        <end position="42"/>
    </location>
</feature>
<feature type="compositionally biased region" description="Polar residues" evidence="1">
    <location>
        <begin position="841"/>
        <end position="855"/>
    </location>
</feature>
<dbReference type="GO" id="GO:0005085">
    <property type="term" value="F:guanyl-nucleotide exchange factor activity"/>
    <property type="evidence" value="ECO:0007669"/>
    <property type="project" value="InterPro"/>
</dbReference>
<dbReference type="PROSITE" id="PS50010">
    <property type="entry name" value="DH_2"/>
    <property type="match status" value="1"/>
</dbReference>
<dbReference type="GO" id="GO:0005737">
    <property type="term" value="C:cytoplasm"/>
    <property type="evidence" value="ECO:0007669"/>
    <property type="project" value="TreeGrafter"/>
</dbReference>
<feature type="region of interest" description="Disordered" evidence="1">
    <location>
        <begin position="880"/>
        <end position="911"/>
    </location>
</feature>
<feature type="compositionally biased region" description="Gly residues" evidence="1">
    <location>
        <begin position="880"/>
        <end position="890"/>
    </location>
</feature>
<gene>
    <name evidence="3" type="ORF">HDU87_007874</name>
</gene>
<keyword evidence="4" id="KW-1185">Reference proteome</keyword>
<dbReference type="InterPro" id="IPR051092">
    <property type="entry name" value="FYVE_RhoGEF_PH"/>
</dbReference>
<dbReference type="EMBL" id="JADGJQ010000078">
    <property type="protein sequence ID" value="KAJ3172370.1"/>
    <property type="molecule type" value="Genomic_DNA"/>
</dbReference>
<evidence type="ECO:0000313" key="4">
    <source>
        <dbReference type="Proteomes" id="UP001212152"/>
    </source>
</evidence>
<dbReference type="Gene3D" id="1.20.900.10">
    <property type="entry name" value="Dbl homology (DH) domain"/>
    <property type="match status" value="1"/>
</dbReference>
<feature type="compositionally biased region" description="Basic and acidic residues" evidence="1">
    <location>
        <begin position="298"/>
        <end position="316"/>
    </location>
</feature>
<dbReference type="InterPro" id="IPR000219">
    <property type="entry name" value="DH_dom"/>
</dbReference>
<dbReference type="AlphaFoldDB" id="A0AAD5TDF9"/>
<dbReference type="SUPFAM" id="SSF48065">
    <property type="entry name" value="DBL homology domain (DH-domain)"/>
    <property type="match status" value="1"/>
</dbReference>